<dbReference type="RefSeq" id="WP_015395242.1">
    <property type="nucleotide sequence ID" value="NC_020291.1"/>
</dbReference>
<feature type="chain" id="PRO_5039579234" description="Lipoprotein" evidence="2">
    <location>
        <begin position="20"/>
        <end position="233"/>
    </location>
</feature>
<sequence>MSKKLISIFMSIVVAASLAACTNTTSNTEKKAETTTESQSDEKDKALEGTWAKNYSLEQTQKLYKDRLAKIESITKESGLKYSKDEKVKKDNGQSVNDNSIYFDNPKPEANKIESMYFGMKTYGDDLATGDITLKLSLKFDGENAIKNNDFDLGKTSFKKYIEAFTGQKDKDYSDINKQIIEKLKNGDKQVEINNTVDGLKEQVLATKECIIYILSTKKYKFADSNVSDASME</sequence>
<keyword evidence="2" id="KW-0732">Signal</keyword>
<dbReference type="KEGG" id="csr:Cspa_c51830"/>
<dbReference type="Proteomes" id="UP000011728">
    <property type="component" value="Chromosome"/>
</dbReference>
<evidence type="ECO:0000313" key="3">
    <source>
        <dbReference type="EMBL" id="AGF58934.1"/>
    </source>
</evidence>
<reference evidence="3 4" key="1">
    <citation type="submission" date="2013-02" db="EMBL/GenBank/DDBJ databases">
        <title>Genome sequence of Clostridium saccharoperbutylacetonicum N1-4(HMT).</title>
        <authorList>
            <person name="Poehlein A."/>
            <person name="Daniel R."/>
        </authorList>
    </citation>
    <scope>NUCLEOTIDE SEQUENCE [LARGE SCALE GENOMIC DNA]</scope>
    <source>
        <strain evidence="4">N1-4(HMT)</strain>
    </source>
</reference>
<accession>M1MLW9</accession>
<dbReference type="HOGENOM" id="CLU_1203091_0_0_9"/>
<name>M1MLW9_9CLOT</name>
<dbReference type="OrthoDB" id="1929962at2"/>
<protein>
    <recommendedName>
        <fullName evidence="5">Lipoprotein</fullName>
    </recommendedName>
</protein>
<dbReference type="PROSITE" id="PS51257">
    <property type="entry name" value="PROKAR_LIPOPROTEIN"/>
    <property type="match status" value="1"/>
</dbReference>
<gene>
    <name evidence="3" type="ORF">Cspa_c51830</name>
</gene>
<evidence type="ECO:0000313" key="4">
    <source>
        <dbReference type="Proteomes" id="UP000011728"/>
    </source>
</evidence>
<dbReference type="EMBL" id="CP004121">
    <property type="protein sequence ID" value="AGF58934.1"/>
    <property type="molecule type" value="Genomic_DNA"/>
</dbReference>
<feature type="region of interest" description="Disordered" evidence="1">
    <location>
        <begin position="24"/>
        <end position="45"/>
    </location>
</feature>
<keyword evidence="4" id="KW-1185">Reference proteome</keyword>
<dbReference type="STRING" id="36745.CLSAP_49310"/>
<dbReference type="PATRIC" id="fig|931276.5.peg.5237"/>
<feature type="compositionally biased region" description="Basic and acidic residues" evidence="1">
    <location>
        <begin position="28"/>
        <end position="45"/>
    </location>
</feature>
<feature type="signal peptide" evidence="2">
    <location>
        <begin position="1"/>
        <end position="19"/>
    </location>
</feature>
<dbReference type="AlphaFoldDB" id="M1MLW9"/>
<evidence type="ECO:0000256" key="1">
    <source>
        <dbReference type="SAM" id="MobiDB-lite"/>
    </source>
</evidence>
<proteinExistence type="predicted"/>
<evidence type="ECO:0000256" key="2">
    <source>
        <dbReference type="SAM" id="SignalP"/>
    </source>
</evidence>
<dbReference type="eggNOG" id="ENOG5032DYS">
    <property type="taxonomic scope" value="Bacteria"/>
</dbReference>
<evidence type="ECO:0008006" key="5">
    <source>
        <dbReference type="Google" id="ProtNLM"/>
    </source>
</evidence>
<organism evidence="3 4">
    <name type="scientific">Clostridium saccharoperbutylacetonicum N1-4(HMT)</name>
    <dbReference type="NCBI Taxonomy" id="931276"/>
    <lineage>
        <taxon>Bacteria</taxon>
        <taxon>Bacillati</taxon>
        <taxon>Bacillota</taxon>
        <taxon>Clostridia</taxon>
        <taxon>Eubacteriales</taxon>
        <taxon>Clostridiaceae</taxon>
        <taxon>Clostridium</taxon>
    </lineage>
</organism>